<dbReference type="InterPro" id="IPR000312">
    <property type="entry name" value="Glycosyl_Trfase_fam3"/>
</dbReference>
<dbReference type="SUPFAM" id="SSF52418">
    <property type="entry name" value="Nucleoside phosphorylase/phosphoribosyltransferase catalytic domain"/>
    <property type="match status" value="1"/>
</dbReference>
<dbReference type="InterPro" id="IPR017459">
    <property type="entry name" value="Glycosyl_Trfase_fam3_N_dom"/>
</dbReference>
<evidence type="ECO:0000256" key="3">
    <source>
        <dbReference type="ARBA" id="ARBA00011892"/>
    </source>
</evidence>
<keyword evidence="9" id="KW-1185">Reference proteome</keyword>
<dbReference type="GO" id="GO:0005829">
    <property type="term" value="C:cytosol"/>
    <property type="evidence" value="ECO:0007669"/>
    <property type="project" value="TreeGrafter"/>
</dbReference>
<dbReference type="Pfam" id="PF02885">
    <property type="entry name" value="Glycos_trans_3N"/>
    <property type="match status" value="1"/>
</dbReference>
<organism evidence="8 9">
    <name type="scientific">Bauldia litoralis</name>
    <dbReference type="NCBI Taxonomy" id="665467"/>
    <lineage>
        <taxon>Bacteria</taxon>
        <taxon>Pseudomonadati</taxon>
        <taxon>Pseudomonadota</taxon>
        <taxon>Alphaproteobacteria</taxon>
        <taxon>Hyphomicrobiales</taxon>
        <taxon>Kaistiaceae</taxon>
        <taxon>Bauldia</taxon>
    </lineage>
</organism>
<dbReference type="InterPro" id="IPR013102">
    <property type="entry name" value="PYNP_C"/>
</dbReference>
<name>A0A1G6EJF9_9HYPH</name>
<evidence type="ECO:0000256" key="1">
    <source>
        <dbReference type="ARBA" id="ARBA00006915"/>
    </source>
</evidence>
<evidence type="ECO:0000313" key="8">
    <source>
        <dbReference type="EMBL" id="SDB57516.1"/>
    </source>
</evidence>
<dbReference type="Proteomes" id="UP000199071">
    <property type="component" value="Unassembled WGS sequence"/>
</dbReference>
<dbReference type="InterPro" id="IPR036566">
    <property type="entry name" value="PYNP-like_C_sf"/>
</dbReference>
<dbReference type="OrthoDB" id="9763887at2"/>
<feature type="domain" description="Pyrimidine nucleoside phosphorylase C-terminal" evidence="7">
    <location>
        <begin position="350"/>
        <end position="424"/>
    </location>
</feature>
<evidence type="ECO:0000256" key="5">
    <source>
        <dbReference type="ARBA" id="ARBA00022679"/>
    </source>
</evidence>
<dbReference type="FunFam" id="3.40.1030.10:FF:000003">
    <property type="entry name" value="Pyrimidine-nucleoside phosphorylase"/>
    <property type="match status" value="1"/>
</dbReference>
<dbReference type="NCBIfam" id="TIGR02644">
    <property type="entry name" value="Y_phosphoryl"/>
    <property type="match status" value="1"/>
</dbReference>
<gene>
    <name evidence="8" type="ORF">SAMN02982931_04573</name>
</gene>
<dbReference type="SUPFAM" id="SSF47648">
    <property type="entry name" value="Nucleoside phosphorylase/phosphoribosyltransferase N-terminal domain"/>
    <property type="match status" value="1"/>
</dbReference>
<evidence type="ECO:0000256" key="6">
    <source>
        <dbReference type="ARBA" id="ARBA00048550"/>
    </source>
</evidence>
<dbReference type="SUPFAM" id="SSF54680">
    <property type="entry name" value="Pyrimidine nucleoside phosphorylase C-terminal domain"/>
    <property type="match status" value="1"/>
</dbReference>
<dbReference type="SMART" id="SM00941">
    <property type="entry name" value="PYNP_C"/>
    <property type="match status" value="1"/>
</dbReference>
<dbReference type="GO" id="GO:0006213">
    <property type="term" value="P:pyrimidine nucleoside metabolic process"/>
    <property type="evidence" value="ECO:0007669"/>
    <property type="project" value="InterPro"/>
</dbReference>
<dbReference type="GO" id="GO:0004645">
    <property type="term" value="F:1,4-alpha-oligoglucan phosphorylase activity"/>
    <property type="evidence" value="ECO:0007669"/>
    <property type="project" value="InterPro"/>
</dbReference>
<evidence type="ECO:0000313" key="9">
    <source>
        <dbReference type="Proteomes" id="UP000199071"/>
    </source>
</evidence>
<dbReference type="InterPro" id="IPR036320">
    <property type="entry name" value="Glycosyl_Trfase_fam3_N_dom_sf"/>
</dbReference>
<dbReference type="STRING" id="665467.SAMN02982931_04573"/>
<dbReference type="AlphaFoldDB" id="A0A1G6EJF9"/>
<dbReference type="GO" id="GO:0009032">
    <property type="term" value="F:thymidine phosphorylase activity"/>
    <property type="evidence" value="ECO:0007669"/>
    <property type="project" value="UniProtKB-EC"/>
</dbReference>
<protein>
    <recommendedName>
        <fullName evidence="3">thymidine phosphorylase</fullName>
        <ecNumber evidence="3">2.4.2.4</ecNumber>
    </recommendedName>
</protein>
<dbReference type="EMBL" id="FMXQ01000013">
    <property type="protein sequence ID" value="SDB57516.1"/>
    <property type="molecule type" value="Genomic_DNA"/>
</dbReference>
<keyword evidence="5" id="KW-0808">Transferase</keyword>
<accession>A0A1G6EJF9</accession>
<comment type="subunit">
    <text evidence="2">Homodimer.</text>
</comment>
<dbReference type="Gene3D" id="3.90.1170.30">
    <property type="entry name" value="Pyrimidine nucleoside phosphorylase-like, C-terminal domain"/>
    <property type="match status" value="1"/>
</dbReference>
<dbReference type="GO" id="GO:0006206">
    <property type="term" value="P:pyrimidine nucleobase metabolic process"/>
    <property type="evidence" value="ECO:0007669"/>
    <property type="project" value="InterPro"/>
</dbReference>
<comment type="catalytic activity">
    <reaction evidence="6">
        <text>thymidine + phosphate = 2-deoxy-alpha-D-ribose 1-phosphate + thymine</text>
        <dbReference type="Rhea" id="RHEA:16037"/>
        <dbReference type="ChEBI" id="CHEBI:17748"/>
        <dbReference type="ChEBI" id="CHEBI:17821"/>
        <dbReference type="ChEBI" id="CHEBI:43474"/>
        <dbReference type="ChEBI" id="CHEBI:57259"/>
        <dbReference type="EC" id="2.4.2.4"/>
    </reaction>
</comment>
<dbReference type="Pfam" id="PF00591">
    <property type="entry name" value="Glycos_transf_3"/>
    <property type="match status" value="1"/>
</dbReference>
<dbReference type="Gene3D" id="1.20.970.10">
    <property type="entry name" value="Transferase, Pyrimidine Nucleoside Phosphorylase, Chain C"/>
    <property type="match status" value="1"/>
</dbReference>
<dbReference type="PANTHER" id="PTHR10515:SF0">
    <property type="entry name" value="THYMIDINE PHOSPHORYLASE"/>
    <property type="match status" value="1"/>
</dbReference>
<dbReference type="InterPro" id="IPR035902">
    <property type="entry name" value="Nuc_phospho_transferase"/>
</dbReference>
<dbReference type="InterPro" id="IPR000053">
    <property type="entry name" value="Thymidine/pyrmidine_PPase"/>
</dbReference>
<reference evidence="8 9" key="1">
    <citation type="submission" date="2016-10" db="EMBL/GenBank/DDBJ databases">
        <authorList>
            <person name="de Groot N.N."/>
        </authorList>
    </citation>
    <scope>NUCLEOTIDE SEQUENCE [LARGE SCALE GENOMIC DNA]</scope>
    <source>
        <strain evidence="8 9">ATCC 35022</strain>
    </source>
</reference>
<dbReference type="Gene3D" id="3.40.1030.10">
    <property type="entry name" value="Nucleoside phosphorylase/phosphoribosyltransferase catalytic domain"/>
    <property type="match status" value="1"/>
</dbReference>
<dbReference type="NCBIfam" id="NF004490">
    <property type="entry name" value="PRK05820.1"/>
    <property type="match status" value="1"/>
</dbReference>
<evidence type="ECO:0000256" key="4">
    <source>
        <dbReference type="ARBA" id="ARBA00022676"/>
    </source>
</evidence>
<dbReference type="Pfam" id="PF07831">
    <property type="entry name" value="PYNP_C"/>
    <property type="match status" value="1"/>
</dbReference>
<dbReference type="PIRSF" id="PIRSF000478">
    <property type="entry name" value="TP_PyNP"/>
    <property type="match status" value="1"/>
</dbReference>
<comment type="similarity">
    <text evidence="1">Belongs to the thymidine/pyrimidine-nucleoside phosphorylase family.</text>
</comment>
<dbReference type="InterPro" id="IPR018090">
    <property type="entry name" value="Pyrmidine_PPas_bac/euk"/>
</dbReference>
<dbReference type="PANTHER" id="PTHR10515">
    <property type="entry name" value="THYMIDINE PHOSPHORYLASE"/>
    <property type="match status" value="1"/>
</dbReference>
<keyword evidence="4" id="KW-0328">Glycosyltransferase</keyword>
<evidence type="ECO:0000256" key="2">
    <source>
        <dbReference type="ARBA" id="ARBA00011738"/>
    </source>
</evidence>
<proteinExistence type="inferred from homology"/>
<evidence type="ECO:0000259" key="7">
    <source>
        <dbReference type="SMART" id="SM00941"/>
    </source>
</evidence>
<dbReference type="RefSeq" id="WP_090880800.1">
    <property type="nucleotide sequence ID" value="NZ_FMXQ01000013.1"/>
</dbReference>
<sequence>MLLPQEIIRKKRDGGTLTKEEISAFVQWATDDVVSEGQIGSFTMAVFLRGMTVAETTALTLAMRDSGRVIDWSGLDTRRIIEKHSTAGVGDEKVTLLVVPIAAACGVIAPNVTGRGIDYCGGEVDMLDSIPGYQIEPSPELFKQVVREVGGAIMGPTLDLAPADRKFFYVREVSGTVESVPLITGSILSKKLAAGPRGLVTSVGCGSGAFMKTIDDARRLANSMGEVAADAGLPNVHLITDLNSVLGTTVGNALEVIEVVDFLSGKYRDPRTEELTLIIAAEMIVLAGIAPDLATARGMAKARLDDGAAAERFGRMVEMLGGPSDFMAAPERHLPATPVIRPVHAAAPGCVAEMDTKQIGLTLVVLGGGRKRPSEPIDFSVGMTNFIQLGEFADADRPICVVHARSEDSYKAAAEMIRSAIRTSPTPQPAAGPIVRERIAHGI</sequence>
<dbReference type="EC" id="2.4.2.4" evidence="3"/>